<dbReference type="AlphaFoldDB" id="C7XVJ0"/>
<dbReference type="InterPro" id="IPR029058">
    <property type="entry name" value="AB_hydrolase_fold"/>
</dbReference>
<protein>
    <recommendedName>
        <fullName evidence="3">DUF2974 domain-containing protein</fullName>
    </recommendedName>
</protein>
<evidence type="ECO:0000313" key="2">
    <source>
        <dbReference type="Proteomes" id="UP000003987"/>
    </source>
</evidence>
<sequence>MMKMLCNRDLNDRERLLVAQMEYQLLQNGQVVKIGPESFGRVIQHCQMADGFQMFVIENRPQKEYTLLFKGSSGLIKGTMETWNHEWLATNLPIGWSLFVQRGVIPSQLRTAARKLNGILRKYPGAKFYLYGHSLGSINIQYALANCDKLGQIKRADIYEGPNIYWLLSRRQQRRVRKFKHKVNNYIDVYDPVTAGFVDGRHLIGRLCYVKSRLLPPIRQHMWGGYQFTKAGRLLVQPINERFKIRADFNRRVMFRHSSVAIRSITTKRPGKLG</sequence>
<gene>
    <name evidence="1" type="ORF">HMPREF0501_00734</name>
</gene>
<name>C7XVJ0_9LACO</name>
<organism evidence="1 2">
    <name type="scientific">Limosilactobacillus coleohominis 101-4-CHN</name>
    <dbReference type="NCBI Taxonomy" id="575594"/>
    <lineage>
        <taxon>Bacteria</taxon>
        <taxon>Bacillati</taxon>
        <taxon>Bacillota</taxon>
        <taxon>Bacilli</taxon>
        <taxon>Lactobacillales</taxon>
        <taxon>Lactobacillaceae</taxon>
        <taxon>Limosilactobacillus</taxon>
    </lineage>
</organism>
<dbReference type="OrthoDB" id="2365336at2"/>
<evidence type="ECO:0000313" key="1">
    <source>
        <dbReference type="EMBL" id="EEU30356.1"/>
    </source>
</evidence>
<dbReference type="eggNOG" id="ENOG5032SA1">
    <property type="taxonomic scope" value="Bacteria"/>
</dbReference>
<keyword evidence="2" id="KW-1185">Reference proteome</keyword>
<dbReference type="STRING" id="575594.HMPREF0501_00734"/>
<dbReference type="EMBL" id="GG698803">
    <property type="protein sequence ID" value="EEU30356.1"/>
    <property type="molecule type" value="Genomic_DNA"/>
</dbReference>
<evidence type="ECO:0008006" key="3">
    <source>
        <dbReference type="Google" id="ProtNLM"/>
    </source>
</evidence>
<dbReference type="RefSeq" id="WP_006916539.1">
    <property type="nucleotide sequence ID" value="NZ_GG698803.1"/>
</dbReference>
<reference evidence="1 2" key="1">
    <citation type="submission" date="2009-06" db="EMBL/GenBank/DDBJ databases">
        <title>The Genome Sequence of Lactobacillus coleohominis strain 101-4-CHN.</title>
        <authorList>
            <consortium name="The Broad Institute Genome Sequencing Platform"/>
            <person name="Ward D."/>
            <person name="Young S.K."/>
            <person name="Zeng Q."/>
            <person name="Koehrsen M."/>
            <person name="Alvarado L."/>
            <person name="Berlin A."/>
            <person name="Borenstein D."/>
            <person name="Chen Z."/>
            <person name="Engels R."/>
            <person name="Freedman E."/>
            <person name="Gellesch M."/>
            <person name="Goldberg J."/>
            <person name="Griggs A."/>
            <person name="Gujja S."/>
            <person name="Heiman D."/>
            <person name="Hepburn T."/>
            <person name="Howarth C."/>
            <person name="Jen D."/>
            <person name="Larson L."/>
            <person name="Lewis B."/>
            <person name="Mehta T."/>
            <person name="Park D."/>
            <person name="Pearson M."/>
            <person name="Roberts A."/>
            <person name="Saif S."/>
            <person name="Shea T."/>
            <person name="Shenoy N."/>
            <person name="Sisk P."/>
            <person name="Stolte C."/>
            <person name="Sykes S."/>
            <person name="Walk T."/>
            <person name="White J."/>
            <person name="Yandava C."/>
            <person name="Liu Y."/>
            <person name="Xu Q."/>
            <person name="Lander E."/>
            <person name="Nusbaum C."/>
            <person name="Galagan J."/>
            <person name="Birren B."/>
        </authorList>
    </citation>
    <scope>NUCLEOTIDE SEQUENCE [LARGE SCALE GENOMIC DNA]</scope>
    <source>
        <strain evidence="1 2">101-4-CHN</strain>
    </source>
</reference>
<accession>C7XVJ0</accession>
<dbReference type="SUPFAM" id="SSF53474">
    <property type="entry name" value="alpha/beta-Hydrolases"/>
    <property type="match status" value="1"/>
</dbReference>
<dbReference type="HOGENOM" id="CLU_038370_0_0_9"/>
<proteinExistence type="predicted"/>
<dbReference type="Proteomes" id="UP000003987">
    <property type="component" value="Unassembled WGS sequence"/>
</dbReference>